<sequence length="99" mass="10652">GPKESISTRGGSGSAPSIILSVLAVLGCLFIIVVFVMYIVIKKKQQLNELLEQEKGSPRSDVCRYSCESDFRANVAMDEHLAFSYAAAVTPQPVSSTSI</sequence>
<comment type="caution">
    <text evidence="3">The sequence shown here is derived from an EMBL/GenBank/DDBJ whole genome shotgun (WGS) entry which is preliminary data.</text>
</comment>
<dbReference type="EMBL" id="QXGF01000818">
    <property type="protein sequence ID" value="KAE8935307.1"/>
    <property type="molecule type" value="Genomic_DNA"/>
</dbReference>
<evidence type="ECO:0000313" key="2">
    <source>
        <dbReference type="EMBL" id="KAE8935307.1"/>
    </source>
</evidence>
<evidence type="ECO:0000313" key="4">
    <source>
        <dbReference type="Proteomes" id="UP000429523"/>
    </source>
</evidence>
<keyword evidence="5" id="KW-1185">Reference proteome</keyword>
<accession>A0A6A3XMU0</accession>
<dbReference type="Proteomes" id="UP000429523">
    <property type="component" value="Unassembled WGS sequence"/>
</dbReference>
<gene>
    <name evidence="3" type="ORF">PF005_g13427</name>
    <name evidence="2" type="ORF">PF009_g14736</name>
</gene>
<dbReference type="OrthoDB" id="406505at2759"/>
<evidence type="ECO:0000256" key="1">
    <source>
        <dbReference type="SAM" id="Phobius"/>
    </source>
</evidence>
<protein>
    <submittedName>
        <fullName evidence="3">Uncharacterized protein</fullName>
    </submittedName>
</protein>
<feature type="non-terminal residue" evidence="3">
    <location>
        <position position="1"/>
    </location>
</feature>
<proteinExistence type="predicted"/>
<evidence type="ECO:0000313" key="3">
    <source>
        <dbReference type="EMBL" id="KAE9205347.1"/>
    </source>
</evidence>
<keyword evidence="1" id="KW-0472">Membrane</keyword>
<name>A0A6A3XMU0_9STRA</name>
<dbReference type="Proteomes" id="UP000433483">
    <property type="component" value="Unassembled WGS sequence"/>
</dbReference>
<dbReference type="AlphaFoldDB" id="A0A6A3XMU0"/>
<keyword evidence="1" id="KW-0812">Transmembrane</keyword>
<feature type="transmembrane region" description="Helical" evidence="1">
    <location>
        <begin position="18"/>
        <end position="41"/>
    </location>
</feature>
<organism evidence="3 5">
    <name type="scientific">Phytophthora fragariae</name>
    <dbReference type="NCBI Taxonomy" id="53985"/>
    <lineage>
        <taxon>Eukaryota</taxon>
        <taxon>Sar</taxon>
        <taxon>Stramenopiles</taxon>
        <taxon>Oomycota</taxon>
        <taxon>Peronosporomycetes</taxon>
        <taxon>Peronosporales</taxon>
        <taxon>Peronosporaceae</taxon>
        <taxon>Phytophthora</taxon>
    </lineage>
</organism>
<reference evidence="4 5" key="1">
    <citation type="submission" date="2018-08" db="EMBL/GenBank/DDBJ databases">
        <title>Genomic investigation of the strawberry pathogen Phytophthora fragariae indicates pathogenicity is determined by transcriptional variation in three key races.</title>
        <authorList>
            <person name="Adams T.M."/>
            <person name="Armitage A.D."/>
            <person name="Sobczyk M.K."/>
            <person name="Bates H.J."/>
            <person name="Dunwell J.M."/>
            <person name="Nellist C.F."/>
            <person name="Harrison R.J."/>
        </authorList>
    </citation>
    <scope>NUCLEOTIDE SEQUENCE [LARGE SCALE GENOMIC DNA]</scope>
    <source>
        <strain evidence="3 5">NOV-27</strain>
        <strain evidence="2 4">NOV-9</strain>
    </source>
</reference>
<dbReference type="EMBL" id="QXGB01000745">
    <property type="protein sequence ID" value="KAE9205347.1"/>
    <property type="molecule type" value="Genomic_DNA"/>
</dbReference>
<keyword evidence="1" id="KW-1133">Transmembrane helix</keyword>
<evidence type="ECO:0000313" key="5">
    <source>
        <dbReference type="Proteomes" id="UP000433483"/>
    </source>
</evidence>